<evidence type="ECO:0000256" key="1">
    <source>
        <dbReference type="SAM" id="MobiDB-lite"/>
    </source>
</evidence>
<dbReference type="GeneID" id="27312518"/>
<dbReference type="OrthoDB" id="1923159at2759"/>
<feature type="compositionally biased region" description="Low complexity" evidence="1">
    <location>
        <begin position="299"/>
        <end position="322"/>
    </location>
</feature>
<evidence type="ECO:0000313" key="2">
    <source>
        <dbReference type="EMBL" id="KIW04239.1"/>
    </source>
</evidence>
<dbReference type="EMBL" id="KN847541">
    <property type="protein sequence ID" value="KIW04239.1"/>
    <property type="molecule type" value="Genomic_DNA"/>
</dbReference>
<organism evidence="2 3">
    <name type="scientific">Verruconis gallopava</name>
    <dbReference type="NCBI Taxonomy" id="253628"/>
    <lineage>
        <taxon>Eukaryota</taxon>
        <taxon>Fungi</taxon>
        <taxon>Dikarya</taxon>
        <taxon>Ascomycota</taxon>
        <taxon>Pezizomycotina</taxon>
        <taxon>Dothideomycetes</taxon>
        <taxon>Pleosporomycetidae</taxon>
        <taxon>Venturiales</taxon>
        <taxon>Sympoventuriaceae</taxon>
        <taxon>Verruconis</taxon>
    </lineage>
</organism>
<protein>
    <submittedName>
        <fullName evidence="2">Uncharacterized protein</fullName>
    </submittedName>
</protein>
<feature type="region of interest" description="Disordered" evidence="1">
    <location>
        <begin position="81"/>
        <end position="322"/>
    </location>
</feature>
<feature type="compositionally biased region" description="Polar residues" evidence="1">
    <location>
        <begin position="148"/>
        <end position="164"/>
    </location>
</feature>
<dbReference type="RefSeq" id="XP_016214108.1">
    <property type="nucleotide sequence ID" value="XM_016357906.1"/>
</dbReference>
<feature type="compositionally biased region" description="Basic and acidic residues" evidence="1">
    <location>
        <begin position="104"/>
        <end position="114"/>
    </location>
</feature>
<feature type="compositionally biased region" description="Polar residues" evidence="1">
    <location>
        <begin position="445"/>
        <end position="461"/>
    </location>
</feature>
<feature type="compositionally biased region" description="Polar residues" evidence="1">
    <location>
        <begin position="355"/>
        <end position="367"/>
    </location>
</feature>
<dbReference type="VEuPathDB" id="FungiDB:PV09_04545"/>
<dbReference type="AlphaFoldDB" id="A0A0D2AYJ1"/>
<feature type="region of interest" description="Disordered" evidence="1">
    <location>
        <begin position="342"/>
        <end position="503"/>
    </location>
</feature>
<reference evidence="2 3" key="1">
    <citation type="submission" date="2015-01" db="EMBL/GenBank/DDBJ databases">
        <title>The Genome Sequence of Ochroconis gallopava CBS43764.</title>
        <authorList>
            <consortium name="The Broad Institute Genomics Platform"/>
            <person name="Cuomo C."/>
            <person name="de Hoog S."/>
            <person name="Gorbushina A."/>
            <person name="Stielow B."/>
            <person name="Teixiera M."/>
            <person name="Abouelleil A."/>
            <person name="Chapman S.B."/>
            <person name="Priest M."/>
            <person name="Young S.K."/>
            <person name="Wortman J."/>
            <person name="Nusbaum C."/>
            <person name="Birren B."/>
        </authorList>
    </citation>
    <scope>NUCLEOTIDE SEQUENCE [LARGE SCALE GENOMIC DNA]</scope>
    <source>
        <strain evidence="2 3">CBS 43764</strain>
    </source>
</reference>
<dbReference type="Proteomes" id="UP000053259">
    <property type="component" value="Unassembled WGS sequence"/>
</dbReference>
<feature type="compositionally biased region" description="Basic and acidic residues" evidence="1">
    <location>
        <begin position="195"/>
        <end position="206"/>
    </location>
</feature>
<evidence type="ECO:0000313" key="3">
    <source>
        <dbReference type="Proteomes" id="UP000053259"/>
    </source>
</evidence>
<accession>A0A0D2AYJ1</accession>
<name>A0A0D2AYJ1_9PEZI</name>
<dbReference type="HOGENOM" id="CLU_314787_0_0_1"/>
<keyword evidence="3" id="KW-1185">Reference proteome</keyword>
<sequence>MTSLRKSAGSGQRRLGGYRQLFHCDQAFLLFTPYQAGHPATADDLPALGQLIEPPRRATPTLPPGLFPNLESQFIELPRRGHPSANERETVQGDFISRPSSGAPRDKAVADAKSKIQHIRPATPVRPAAKDPTPAESVGSKKEKSGVATKSETPKKNTTQSPNKTEVLASDAKGKSTPSKTAGSAKADETAPISAHERKAIAEQKMEAITSKRPHPGKLNIETSTVSAKEKDVDSPMPSASSKPDIVGRLSRAPSVSATSLGSRPGTPQLGSTVATGSPLKRTVQPRTIRITDTPKVETTPVLAPATTTTTATAAVSTPPSVAAAQTVPSKVVSRRTSIASLNAPGTPFTERTDTMSVTSTSASRANSPPPVLTKAKSKKKEKAKKEKALQVEALIASKEGPAEEVAPIMARKTKSKKSKAAREGPTPVTKPTPPPAIAEEKTESTPVAKSSPQATTSVEATKTETDEKGKAENHENSTKHKSPPSSQDSNAHDQKTTESSSPLTAAAILQALESTRQLALSTLNMLKPLSSQSELKRLGIDPFTSADLQNHIEQLRFELTKADEQLLKQGQAVRKDLSEHISKNGRLSGRCLVTPAGTRLSCLTKEEEDRYLELEKRVIAEKGISRWGGAGVSHITKQSLKPKKSKLQSTLAQEDILRALSIATESLEGALRDATKGSNPMARAESLSGPSPVHLAGQTAASAARADVHPQDPSLDAREYVNKFVPRVLDLNPSTVAVPPGEDDVEDQYVPSTAGWSNGRFPVHHSDQALEVTPQHLADATAAAGLASRSDYNLRSPSPHVSVPSSASVTEANTAAAMDTLKEAMATAGLIAKLGANEELKSSEAQKSKEKATGAAAGNHKNLHTTLEKAGRREGGGTKAAGAAMSMADLERESLRERIAEAKRDAADWEKRFNKLVRANRKLVLGNH</sequence>
<proteinExistence type="predicted"/>
<dbReference type="STRING" id="253628.A0A0D2AYJ1"/>
<feature type="compositionally biased region" description="Basic and acidic residues" evidence="1">
    <location>
        <begin position="462"/>
        <end position="479"/>
    </location>
</feature>
<feature type="compositionally biased region" description="Basic and acidic residues" evidence="1">
    <location>
        <begin position="867"/>
        <end position="877"/>
    </location>
</feature>
<gene>
    <name evidence="2" type="ORF">PV09_04545</name>
</gene>
<feature type="region of interest" description="Disordered" evidence="1">
    <location>
        <begin position="842"/>
        <end position="888"/>
    </location>
</feature>
<feature type="compositionally biased region" description="Basic and acidic residues" evidence="1">
    <location>
        <begin position="842"/>
        <end position="853"/>
    </location>
</feature>
<dbReference type="InParanoid" id="A0A0D2AYJ1"/>